<dbReference type="EMBL" id="MEHD01000025">
    <property type="protein sequence ID" value="ODR54614.1"/>
    <property type="molecule type" value="Genomic_DNA"/>
</dbReference>
<dbReference type="SFLD" id="SFLDS00001">
    <property type="entry name" value="Enolase"/>
    <property type="match status" value="1"/>
</dbReference>
<dbReference type="EMBL" id="MCGI01000001">
    <property type="protein sequence ID" value="ODM12813.1"/>
    <property type="molecule type" value="Genomic_DNA"/>
</dbReference>
<dbReference type="Proteomes" id="UP000094869">
    <property type="component" value="Unassembled WGS sequence"/>
</dbReference>
<gene>
    <name evidence="4" type="primary">dgoD_2</name>
    <name evidence="5" type="synonym">dgoD_1</name>
    <name evidence="5" type="ORF">BEH84_00528</name>
    <name evidence="4" type="ORF">BEI61_02027</name>
    <name evidence="6" type="ORF">BEI63_16865</name>
</gene>
<dbReference type="PANTHER" id="PTHR48080">
    <property type="entry name" value="D-GALACTONATE DEHYDRATASE-RELATED"/>
    <property type="match status" value="1"/>
</dbReference>
<dbReference type="Proteomes" id="UP000094067">
    <property type="component" value="Unassembled WGS sequence"/>
</dbReference>
<dbReference type="InterPro" id="IPR034593">
    <property type="entry name" value="DgoD-like"/>
</dbReference>
<dbReference type="GO" id="GO:0008869">
    <property type="term" value="F:galactonate dehydratase activity"/>
    <property type="evidence" value="ECO:0007669"/>
    <property type="project" value="UniProtKB-EC"/>
</dbReference>
<feature type="domain" description="Mandelate racemase/muconate lactonizing enzyme C-terminal" evidence="3">
    <location>
        <begin position="128"/>
        <end position="233"/>
    </location>
</feature>
<name>A0A1E3ABM3_9FIRM</name>
<proteinExistence type="predicted"/>
<dbReference type="Pfam" id="PF02746">
    <property type="entry name" value="MR_MLE_N"/>
    <property type="match status" value="1"/>
</dbReference>
<dbReference type="InterPro" id="IPR029017">
    <property type="entry name" value="Enolase-like_N"/>
</dbReference>
<dbReference type="SUPFAM" id="SSF51604">
    <property type="entry name" value="Enolase C-terminal domain-like"/>
    <property type="match status" value="1"/>
</dbReference>
<dbReference type="Pfam" id="PF13378">
    <property type="entry name" value="MR_MLE_C"/>
    <property type="match status" value="1"/>
</dbReference>
<evidence type="ECO:0000256" key="2">
    <source>
        <dbReference type="ARBA" id="ARBA00023239"/>
    </source>
</evidence>
<dbReference type="PANTHER" id="PTHR48080:SF2">
    <property type="entry name" value="D-GALACTONATE DEHYDRATASE"/>
    <property type="match status" value="1"/>
</dbReference>
<evidence type="ECO:0000313" key="8">
    <source>
        <dbReference type="Proteomes" id="UP000094869"/>
    </source>
</evidence>
<reference evidence="7 9" key="1">
    <citation type="submission" date="2016-07" db="EMBL/GenBank/DDBJ databases">
        <title>Characterization of isolates of Eisenbergiella tayi derived from blood cultures, using whole genome sequencing.</title>
        <authorList>
            <person name="Burdz T."/>
            <person name="Wiebe D."/>
            <person name="Huynh C."/>
            <person name="Bernard K."/>
        </authorList>
    </citation>
    <scope>NUCLEOTIDE SEQUENCE [LARGE SCALE GENOMIC DNA]</scope>
    <source>
        <strain evidence="4 7">NML 110608</strain>
        <strain evidence="5 9">NML 120489</strain>
    </source>
</reference>
<dbReference type="EMBL" id="MCGH01000002">
    <property type="protein sequence ID" value="ODM06138.1"/>
    <property type="molecule type" value="Genomic_DNA"/>
</dbReference>
<dbReference type="InterPro" id="IPR013342">
    <property type="entry name" value="Mandelate_racemase_C"/>
</dbReference>
<dbReference type="Proteomes" id="UP000095003">
    <property type="component" value="Unassembled WGS sequence"/>
</dbReference>
<dbReference type="CDD" id="cd03316">
    <property type="entry name" value="MR_like"/>
    <property type="match status" value="1"/>
</dbReference>
<dbReference type="InterPro" id="IPR029065">
    <property type="entry name" value="Enolase_C-like"/>
</dbReference>
<evidence type="ECO:0000313" key="9">
    <source>
        <dbReference type="Proteomes" id="UP000095003"/>
    </source>
</evidence>
<dbReference type="GO" id="GO:0046872">
    <property type="term" value="F:metal ion binding"/>
    <property type="evidence" value="ECO:0007669"/>
    <property type="project" value="UniProtKB-KW"/>
</dbReference>
<comment type="caution">
    <text evidence="4">The sequence shown here is derived from an EMBL/GenBank/DDBJ whole genome shotgun (WGS) entry which is preliminary data.</text>
</comment>
<dbReference type="AlphaFoldDB" id="A0A1E3ABM3"/>
<evidence type="ECO:0000256" key="1">
    <source>
        <dbReference type="ARBA" id="ARBA00022723"/>
    </source>
</evidence>
<dbReference type="GeneID" id="93304821"/>
<dbReference type="RefSeq" id="WP_069152188.1">
    <property type="nucleotide sequence ID" value="NZ_DAWDRA010000724.1"/>
</dbReference>
<dbReference type="Gene3D" id="3.20.20.120">
    <property type="entry name" value="Enolase-like C-terminal domain"/>
    <property type="match status" value="1"/>
</dbReference>
<evidence type="ECO:0000313" key="4">
    <source>
        <dbReference type="EMBL" id="ODM06138.1"/>
    </source>
</evidence>
<dbReference type="SUPFAM" id="SSF54826">
    <property type="entry name" value="Enolase N-terminal domain-like"/>
    <property type="match status" value="1"/>
</dbReference>
<evidence type="ECO:0000313" key="5">
    <source>
        <dbReference type="EMBL" id="ODM12813.1"/>
    </source>
</evidence>
<dbReference type="SMART" id="SM00922">
    <property type="entry name" value="MR_MLE"/>
    <property type="match status" value="1"/>
</dbReference>
<keyword evidence="1" id="KW-0479">Metal-binding</keyword>
<dbReference type="EC" id="4.2.1.6" evidence="4"/>
<organism evidence="4 7">
    <name type="scientific">Eisenbergiella tayi</name>
    <dbReference type="NCBI Taxonomy" id="1432052"/>
    <lineage>
        <taxon>Bacteria</taxon>
        <taxon>Bacillati</taxon>
        <taxon>Bacillota</taxon>
        <taxon>Clostridia</taxon>
        <taxon>Lachnospirales</taxon>
        <taxon>Lachnospiraceae</taxon>
        <taxon>Eisenbergiella</taxon>
    </lineage>
</organism>
<dbReference type="Gene3D" id="3.30.390.10">
    <property type="entry name" value="Enolase-like, N-terminal domain"/>
    <property type="match status" value="1"/>
</dbReference>
<sequence>MKIIDMKIVVVGNPWKNWIFVKIFTDEGIEGLGECTGGLMTAPNEGSLKELKSRIIGRDPTRVNELIDFVRKTLFLSRGGNALSGIEMACWDIIGKTCGRPLYQLLGGKVREKIRVYANGWYQGPREPQAFAEKAAQMVEAGYTALKFDPFGKAYKFMSREEEILSMDIVRAVRRTVGEQVDLMIEAHDRFSLSQAVRLGQLLEEFHPFWFETPVLSDNLEKVNEVASRIHIPVIAGERSEDPRELARLMSANKIDLINPEILGVGGIGGLLDCFAAARCFDCFVAPHNAQSPYCTAANVHVGITQTNLLIQECFDDSAAPWVSEVLLGFPKVKNGYIEPEDVPGIGVSLQEEEALKHPYGDKNFLWMFEDGWERRKGNK</sequence>
<evidence type="ECO:0000313" key="6">
    <source>
        <dbReference type="EMBL" id="ODR54614.1"/>
    </source>
</evidence>
<protein>
    <submittedName>
        <fullName evidence="4">D-galactonate dehydratase</fullName>
        <ecNumber evidence="4">4.2.1.6</ecNumber>
    </submittedName>
</protein>
<evidence type="ECO:0000313" key="7">
    <source>
        <dbReference type="Proteomes" id="UP000094067"/>
    </source>
</evidence>
<reference evidence="6 8" key="2">
    <citation type="submission" date="2016-08" db="EMBL/GenBank/DDBJ databases">
        <title>Characterization of Isolates of Eisenbergiella tayi Derived from Blood Cultures, Using Whole Genome Sequencing.</title>
        <authorList>
            <person name="Bernier A.-M."/>
            <person name="Burdz T."/>
            <person name="Wiebe D."/>
            <person name="Bernard K."/>
        </authorList>
    </citation>
    <scope>NUCLEOTIDE SEQUENCE [LARGE SCALE GENOMIC DNA]</scope>
    <source>
        <strain evidence="6 8">NML120146</strain>
    </source>
</reference>
<dbReference type="InterPro" id="IPR036849">
    <property type="entry name" value="Enolase-like_C_sf"/>
</dbReference>
<evidence type="ECO:0000259" key="3">
    <source>
        <dbReference type="SMART" id="SM00922"/>
    </source>
</evidence>
<dbReference type="InterPro" id="IPR013341">
    <property type="entry name" value="Mandelate_racemase_N_dom"/>
</dbReference>
<keyword evidence="8" id="KW-1185">Reference proteome</keyword>
<keyword evidence="2 4" id="KW-0456">Lyase</keyword>
<accession>A0A1E3ABM3</accession>